<keyword evidence="1" id="KW-0479">Metal-binding</keyword>
<proteinExistence type="predicted"/>
<keyword evidence="2" id="KW-0863">Zinc-finger</keyword>
<reference evidence="5" key="1">
    <citation type="submission" date="2023-07" db="EMBL/GenBank/DDBJ databases">
        <authorList>
            <consortium name="CYATHOMIX"/>
        </authorList>
    </citation>
    <scope>NUCLEOTIDE SEQUENCE</scope>
    <source>
        <strain evidence="5">N/A</strain>
    </source>
</reference>
<dbReference type="GO" id="GO:0008270">
    <property type="term" value="F:zinc ion binding"/>
    <property type="evidence" value="ECO:0007669"/>
    <property type="project" value="UniProtKB-KW"/>
</dbReference>
<dbReference type="PROSITE" id="PS00518">
    <property type="entry name" value="ZF_RING_1"/>
    <property type="match status" value="1"/>
</dbReference>
<evidence type="ECO:0000256" key="3">
    <source>
        <dbReference type="ARBA" id="ARBA00022833"/>
    </source>
</evidence>
<evidence type="ECO:0000256" key="4">
    <source>
        <dbReference type="SAM" id="MobiDB-lite"/>
    </source>
</evidence>
<dbReference type="AlphaFoldDB" id="A0AA36H0T9"/>
<evidence type="ECO:0000256" key="1">
    <source>
        <dbReference type="ARBA" id="ARBA00022723"/>
    </source>
</evidence>
<dbReference type="Proteomes" id="UP001176961">
    <property type="component" value="Unassembled WGS sequence"/>
</dbReference>
<gene>
    <name evidence="5" type="ORF">CYNAS_LOCUS13949</name>
</gene>
<dbReference type="InterPro" id="IPR017907">
    <property type="entry name" value="Znf_RING_CS"/>
</dbReference>
<accession>A0AA36H0T9</accession>
<sequence>MPNTTPSSYTGLIEWTSTQSSKTRKRESSRASGKTVDEVGEEMPEMQLCDGVCGQMVFVEKMTKLPCAHIFCHICLPEGQRTHAKCTPPPTKTIIKLANSIQGTQRWSSSLRSLPKRFFKKFVQNLAI</sequence>
<dbReference type="Gene3D" id="3.30.40.10">
    <property type="entry name" value="Zinc/RING finger domain, C3HC4 (zinc finger)"/>
    <property type="match status" value="1"/>
</dbReference>
<dbReference type="InterPro" id="IPR013083">
    <property type="entry name" value="Znf_RING/FYVE/PHD"/>
</dbReference>
<evidence type="ECO:0000313" key="6">
    <source>
        <dbReference type="Proteomes" id="UP001176961"/>
    </source>
</evidence>
<evidence type="ECO:0008006" key="7">
    <source>
        <dbReference type="Google" id="ProtNLM"/>
    </source>
</evidence>
<protein>
    <recommendedName>
        <fullName evidence="7">RING-type domain-containing protein</fullName>
    </recommendedName>
</protein>
<feature type="compositionally biased region" description="Polar residues" evidence="4">
    <location>
        <begin position="1"/>
        <end position="21"/>
    </location>
</feature>
<keyword evidence="3" id="KW-0862">Zinc</keyword>
<keyword evidence="6" id="KW-1185">Reference proteome</keyword>
<organism evidence="5 6">
    <name type="scientific">Cylicocyclus nassatus</name>
    <name type="common">Nematode worm</name>
    <dbReference type="NCBI Taxonomy" id="53992"/>
    <lineage>
        <taxon>Eukaryota</taxon>
        <taxon>Metazoa</taxon>
        <taxon>Ecdysozoa</taxon>
        <taxon>Nematoda</taxon>
        <taxon>Chromadorea</taxon>
        <taxon>Rhabditida</taxon>
        <taxon>Rhabditina</taxon>
        <taxon>Rhabditomorpha</taxon>
        <taxon>Strongyloidea</taxon>
        <taxon>Strongylidae</taxon>
        <taxon>Cylicocyclus</taxon>
    </lineage>
</organism>
<evidence type="ECO:0000313" key="5">
    <source>
        <dbReference type="EMBL" id="CAJ0601966.1"/>
    </source>
</evidence>
<feature type="region of interest" description="Disordered" evidence="4">
    <location>
        <begin position="1"/>
        <end position="39"/>
    </location>
</feature>
<name>A0AA36H0T9_CYLNA</name>
<dbReference type="EMBL" id="CATQJL010000305">
    <property type="protein sequence ID" value="CAJ0601966.1"/>
    <property type="molecule type" value="Genomic_DNA"/>
</dbReference>
<comment type="caution">
    <text evidence="5">The sequence shown here is derived from an EMBL/GenBank/DDBJ whole genome shotgun (WGS) entry which is preliminary data.</text>
</comment>
<evidence type="ECO:0000256" key="2">
    <source>
        <dbReference type="ARBA" id="ARBA00022771"/>
    </source>
</evidence>